<dbReference type="PANTHER" id="PTHR43289">
    <property type="entry name" value="MITOGEN-ACTIVATED PROTEIN KINASE KINASE KINASE 20-RELATED"/>
    <property type="match status" value="1"/>
</dbReference>
<gene>
    <name evidence="9" type="ORF">NB063_29500</name>
</gene>
<dbReference type="SUPFAM" id="SSF50998">
    <property type="entry name" value="Quinoprotein alcohol dehydrogenase-like"/>
    <property type="match status" value="1"/>
</dbReference>
<evidence type="ECO:0000259" key="8">
    <source>
        <dbReference type="PROSITE" id="PS50011"/>
    </source>
</evidence>
<proteinExistence type="predicted"/>
<comment type="caution">
    <text evidence="9">The sequence shown here is derived from an EMBL/GenBank/DDBJ whole genome shotgun (WGS) entry which is preliminary data.</text>
</comment>
<name>A0ABT0UDE9_9BACT</name>
<keyword evidence="5" id="KW-0853">WD repeat</keyword>
<evidence type="ECO:0000256" key="6">
    <source>
        <dbReference type="PROSITE-ProRule" id="PRU10141"/>
    </source>
</evidence>
<dbReference type="Proteomes" id="UP001202961">
    <property type="component" value="Unassembled WGS sequence"/>
</dbReference>
<dbReference type="Gene3D" id="1.10.510.10">
    <property type="entry name" value="Transferase(Phosphotransferase) domain 1"/>
    <property type="match status" value="1"/>
</dbReference>
<feature type="repeat" description="WD" evidence="5">
    <location>
        <begin position="1110"/>
        <end position="1151"/>
    </location>
</feature>
<dbReference type="InterPro" id="IPR017441">
    <property type="entry name" value="Protein_kinase_ATP_BS"/>
</dbReference>
<keyword evidence="4 6" id="KW-0067">ATP-binding</keyword>
<dbReference type="Pfam" id="PF00400">
    <property type="entry name" value="WD40"/>
    <property type="match status" value="2"/>
</dbReference>
<keyword evidence="3 9" id="KW-0418">Kinase</keyword>
<keyword evidence="10" id="KW-1185">Reference proteome</keyword>
<dbReference type="SMART" id="SM00220">
    <property type="entry name" value="S_TKc"/>
    <property type="match status" value="1"/>
</dbReference>
<evidence type="ECO:0000256" key="7">
    <source>
        <dbReference type="SAM" id="MobiDB-lite"/>
    </source>
</evidence>
<feature type="domain" description="Protein kinase" evidence="8">
    <location>
        <begin position="71"/>
        <end position="372"/>
    </location>
</feature>
<dbReference type="InterPro" id="IPR015943">
    <property type="entry name" value="WD40/YVTN_repeat-like_dom_sf"/>
</dbReference>
<dbReference type="InterPro" id="IPR011044">
    <property type="entry name" value="Quino_amine_DH_bsu"/>
</dbReference>
<dbReference type="PANTHER" id="PTHR43289:SF34">
    <property type="entry name" value="SERINE_THREONINE-PROTEIN KINASE YBDM-RELATED"/>
    <property type="match status" value="1"/>
</dbReference>
<sequence length="1199" mass="132943">MTLDDAYPQPWDDSQDEHLSIRSLIGDELLEGDPSGPVHYEDGSPDNSTRSNDTCRADRPIPTVPSQVARFVIKEELGRGGFGVVHRAYDSVLERDVAIKAISRLRGSRANDERRLHEARATAKMSHPYLVPLYEIIEDGECIYLVSELCPGPTLRQFITKHPDGIEPTWAVEIAIKLAQALSHAHRRGFVHRDIKPSNVLLVPDPFRPNPKAIAESSARTPDSADLFDWLDRSESLPFTPRLTDFGLVRDILDSIQSHEGNHLVGTLTYIAPEQLTREGPVGGAVPELKLGDVYSLGVVIYQMLAGCVPFKAKHPIELIELMAQSEAIPLRERNPKIHRDLDAICMKCLERDPAKRYESIQDLCDDLERYSEGFPIWARPQGRAERAFQFLRRSPVESALVVGLLLMSTIAAVTFAWSNRSLRRQSEVLATAILIASRNEGLAVEAEHRASVALHEAERERIKAEASERAALEVAYQSDLRQAFAAVAAGDSANSLQIAEEIVDYSGAERVQSRYDWRLLKTFARQGWRSLELPASEMPSQVTEVVVIPKRNWVVSTSLKGWLHIHDLSDGRLINSLQLPQQGVLGIGGTVQIHALAASPDGKWLAVGKSRSASIVSWSGISSVEMIDVSNAASDELKVARSFTGFDSTVESLAFSPDSKQIAVGCRYEPIQLITIEDSSQRFKIPAERRNENLLVSTEGELIIVPNLSEIHAVDFNSYEARHFLNKPTGWAPTSLAITKDSKKCFCIHYNLSSVVVYERDGDSQTRYDIDFQRGLLTCLAISEDDEYLVAGTTVGGIAVWKLADIERDKQACISPNESMPCVCHTEPIQYEVRHRGAVSAIDVASNSKVFSGGIDGMLAVTTLKSMPSGDQAACVVDQCNPLFPQEDWKAVDSAVSADGKSVFAMRSDGSVYSIDVERGTTVEEMPARDTWGTVLFYHQGRRWLFVGYADGRVFVKEAAGKRRLFELPRLDAPTTWTVRDILVNSSQDRLIVSTGKNHIYTLVIEVDERDGTPSFIPDAKVHLRRQAADIALTSDEDLLLMGDSFCKYRLGDFSETTLGPGLDFVRASCSDPKEDRILIGTMEGRIYAIDSRGRRKQVSRQWRSDVGTQERHYQILSMVMSPDGKTILSGSQTGEIGIWNASNLRLLGTVSPLSRKRAIMNISISEETGMLVFSDGDPTAYRSDSESRLHLISLTEQ</sequence>
<dbReference type="SUPFAM" id="SSF56112">
    <property type="entry name" value="Protein kinase-like (PK-like)"/>
    <property type="match status" value="1"/>
</dbReference>
<protein>
    <submittedName>
        <fullName evidence="9">WD40 repeat domain-containing serine/threonine protein kinase</fullName>
    </submittedName>
</protein>
<dbReference type="InterPro" id="IPR011009">
    <property type="entry name" value="Kinase-like_dom_sf"/>
</dbReference>
<dbReference type="GO" id="GO:0004674">
    <property type="term" value="F:protein serine/threonine kinase activity"/>
    <property type="evidence" value="ECO:0007669"/>
    <property type="project" value="UniProtKB-KW"/>
</dbReference>
<dbReference type="SUPFAM" id="SSF50969">
    <property type="entry name" value="YVTN repeat-like/Quinoprotein amine dehydrogenase"/>
    <property type="match status" value="1"/>
</dbReference>
<dbReference type="PROSITE" id="PS50011">
    <property type="entry name" value="PROTEIN_KINASE_DOM"/>
    <property type="match status" value="1"/>
</dbReference>
<dbReference type="CDD" id="cd14014">
    <property type="entry name" value="STKc_PknB_like"/>
    <property type="match status" value="1"/>
</dbReference>
<evidence type="ECO:0000256" key="3">
    <source>
        <dbReference type="ARBA" id="ARBA00022777"/>
    </source>
</evidence>
<dbReference type="Gene3D" id="3.30.200.20">
    <property type="entry name" value="Phosphorylase Kinase, domain 1"/>
    <property type="match status" value="1"/>
</dbReference>
<keyword evidence="2 6" id="KW-0547">Nucleotide-binding</keyword>
<evidence type="ECO:0000256" key="1">
    <source>
        <dbReference type="ARBA" id="ARBA00022679"/>
    </source>
</evidence>
<evidence type="ECO:0000313" key="10">
    <source>
        <dbReference type="Proteomes" id="UP001202961"/>
    </source>
</evidence>
<keyword evidence="1" id="KW-0808">Transferase</keyword>
<feature type="region of interest" description="Disordered" evidence="7">
    <location>
        <begin position="29"/>
        <end position="61"/>
    </location>
</feature>
<dbReference type="InterPro" id="IPR001680">
    <property type="entry name" value="WD40_rpt"/>
</dbReference>
<dbReference type="Pfam" id="PF00069">
    <property type="entry name" value="Pkinase"/>
    <property type="match status" value="1"/>
</dbReference>
<evidence type="ECO:0000313" key="9">
    <source>
        <dbReference type="EMBL" id="MCM2374780.1"/>
    </source>
</evidence>
<dbReference type="EMBL" id="JAMQBK010000100">
    <property type="protein sequence ID" value="MCM2374780.1"/>
    <property type="molecule type" value="Genomic_DNA"/>
</dbReference>
<organism evidence="9 10">
    <name type="scientific">Aporhodopirellula aestuarii</name>
    <dbReference type="NCBI Taxonomy" id="2950107"/>
    <lineage>
        <taxon>Bacteria</taxon>
        <taxon>Pseudomonadati</taxon>
        <taxon>Planctomycetota</taxon>
        <taxon>Planctomycetia</taxon>
        <taxon>Pirellulales</taxon>
        <taxon>Pirellulaceae</taxon>
        <taxon>Aporhodopirellula</taxon>
    </lineage>
</organism>
<accession>A0ABT0UDE9</accession>
<evidence type="ECO:0000256" key="5">
    <source>
        <dbReference type="PROSITE-ProRule" id="PRU00221"/>
    </source>
</evidence>
<dbReference type="PROSITE" id="PS50082">
    <property type="entry name" value="WD_REPEATS_2"/>
    <property type="match status" value="1"/>
</dbReference>
<dbReference type="InterPro" id="IPR011047">
    <property type="entry name" value="Quinoprotein_ADH-like_sf"/>
</dbReference>
<reference evidence="9 10" key="1">
    <citation type="journal article" date="2022" name="Syst. Appl. Microbiol.">
        <title>Rhodopirellula aestuarii sp. nov., a novel member of the genus Rhodopirellula isolated from brackish sediments collected in the Tagus River estuary, Portugal.</title>
        <authorList>
            <person name="Vitorino I.R."/>
            <person name="Klimek D."/>
            <person name="Calusinska M."/>
            <person name="Lobo-da-Cunha A."/>
            <person name="Vasconcelos V."/>
            <person name="Lage O.M."/>
        </authorList>
    </citation>
    <scope>NUCLEOTIDE SEQUENCE [LARGE SCALE GENOMIC DNA]</scope>
    <source>
        <strain evidence="9 10">ICT_H3.1</strain>
    </source>
</reference>
<feature type="binding site" evidence="6">
    <location>
        <position position="100"/>
    </location>
    <ligand>
        <name>ATP</name>
        <dbReference type="ChEBI" id="CHEBI:30616"/>
    </ligand>
</feature>
<dbReference type="PROSITE" id="PS00107">
    <property type="entry name" value="PROTEIN_KINASE_ATP"/>
    <property type="match status" value="1"/>
</dbReference>
<evidence type="ECO:0000256" key="2">
    <source>
        <dbReference type="ARBA" id="ARBA00022741"/>
    </source>
</evidence>
<dbReference type="PROSITE" id="PS00108">
    <property type="entry name" value="PROTEIN_KINASE_ST"/>
    <property type="match status" value="1"/>
</dbReference>
<evidence type="ECO:0000256" key="4">
    <source>
        <dbReference type="ARBA" id="ARBA00022840"/>
    </source>
</evidence>
<keyword evidence="9" id="KW-0723">Serine/threonine-protein kinase</keyword>
<dbReference type="InterPro" id="IPR008271">
    <property type="entry name" value="Ser/Thr_kinase_AS"/>
</dbReference>
<dbReference type="Gene3D" id="2.130.10.10">
    <property type="entry name" value="YVTN repeat-like/Quinoprotein amine dehydrogenase"/>
    <property type="match status" value="3"/>
</dbReference>
<dbReference type="InterPro" id="IPR000719">
    <property type="entry name" value="Prot_kinase_dom"/>
</dbReference>
<dbReference type="SMART" id="SM00320">
    <property type="entry name" value="WD40"/>
    <property type="match status" value="6"/>
</dbReference>
<dbReference type="RefSeq" id="WP_250932906.1">
    <property type="nucleotide sequence ID" value="NZ_JAMQBK010000100.1"/>
</dbReference>